<feature type="domain" description="NAD-dependent epimerase/dehydratase" evidence="2">
    <location>
        <begin position="6"/>
        <end position="240"/>
    </location>
</feature>
<evidence type="ECO:0000256" key="1">
    <source>
        <dbReference type="ARBA" id="ARBA00007637"/>
    </source>
</evidence>
<comment type="similarity">
    <text evidence="1">Belongs to the NAD(P)-dependent epimerase/dehydratase family.</text>
</comment>
<dbReference type="PANTHER" id="PTHR43000">
    <property type="entry name" value="DTDP-D-GLUCOSE 4,6-DEHYDRATASE-RELATED"/>
    <property type="match status" value="1"/>
</dbReference>
<protein>
    <submittedName>
        <fullName evidence="3">Unannotated protein</fullName>
    </submittedName>
</protein>
<proteinExistence type="inferred from homology"/>
<gene>
    <name evidence="3" type="ORF">UFOPK1826_01042</name>
</gene>
<reference evidence="3" key="1">
    <citation type="submission" date="2020-05" db="EMBL/GenBank/DDBJ databases">
        <authorList>
            <person name="Chiriac C."/>
            <person name="Salcher M."/>
            <person name="Ghai R."/>
            <person name="Kavagutti S V."/>
        </authorList>
    </citation>
    <scope>NUCLEOTIDE SEQUENCE</scope>
</reference>
<accession>A0A6J6H036</accession>
<dbReference type="Gene3D" id="3.40.50.720">
    <property type="entry name" value="NAD(P)-binding Rossmann-like Domain"/>
    <property type="match status" value="1"/>
</dbReference>
<name>A0A6J6H036_9ZZZZ</name>
<dbReference type="AlphaFoldDB" id="A0A6J6H036"/>
<dbReference type="InterPro" id="IPR001509">
    <property type="entry name" value="Epimerase_deHydtase"/>
</dbReference>
<dbReference type="InterPro" id="IPR036291">
    <property type="entry name" value="NAD(P)-bd_dom_sf"/>
</dbReference>
<dbReference type="Pfam" id="PF01370">
    <property type="entry name" value="Epimerase"/>
    <property type="match status" value="1"/>
</dbReference>
<evidence type="ECO:0000259" key="2">
    <source>
        <dbReference type="Pfam" id="PF01370"/>
    </source>
</evidence>
<dbReference type="EMBL" id="CAEZUN010000133">
    <property type="protein sequence ID" value="CAB4607017.1"/>
    <property type="molecule type" value="Genomic_DNA"/>
</dbReference>
<dbReference type="SUPFAM" id="SSF51735">
    <property type="entry name" value="NAD(P)-binding Rossmann-fold domains"/>
    <property type="match status" value="1"/>
</dbReference>
<sequence>MMQNSALVCGGAGFIGSHLVDRLLADGHNVEVVDDLSVGSLSNLSEARALGSGLRFHHLDILAPEFSELISIRQPSVIYHLALLPPSQTTTSEFLASTSLLLAVLEAAQKHKIKKVVVALPANLIYGEVHARQLPVKEGHKPEPMGVAYVMANALVDLMTVYRESYDVEFTALAMTNVYGRRQRPRDGVVAAFADSMQKNKSPVIYGNGRQTRDFLFIDDAVDALSRAMTKGGGLVINIGTGVQTSVQDLWNLMGASTTLGERFEPARHGDLQRNSVNATRARIQLGWAHWTSVKAGIAELLGDLN</sequence>
<evidence type="ECO:0000313" key="3">
    <source>
        <dbReference type="EMBL" id="CAB4607017.1"/>
    </source>
</evidence>
<organism evidence="3">
    <name type="scientific">freshwater metagenome</name>
    <dbReference type="NCBI Taxonomy" id="449393"/>
    <lineage>
        <taxon>unclassified sequences</taxon>
        <taxon>metagenomes</taxon>
        <taxon>ecological metagenomes</taxon>
    </lineage>
</organism>